<dbReference type="PANTHER" id="PTHR43685">
    <property type="entry name" value="GLYCOSYLTRANSFERASE"/>
    <property type="match status" value="1"/>
</dbReference>
<feature type="transmembrane region" description="Helical" evidence="2">
    <location>
        <begin position="245"/>
        <end position="263"/>
    </location>
</feature>
<keyword evidence="4" id="KW-0328">Glycosyltransferase</keyword>
<evidence type="ECO:0000313" key="4">
    <source>
        <dbReference type="EMBL" id="MFC7095835.1"/>
    </source>
</evidence>
<dbReference type="Proteomes" id="UP001596388">
    <property type="component" value="Unassembled WGS sequence"/>
</dbReference>
<keyword evidence="4" id="KW-0808">Transferase</keyword>
<feature type="region of interest" description="Disordered" evidence="1">
    <location>
        <begin position="135"/>
        <end position="154"/>
    </location>
</feature>
<feature type="domain" description="Glycosyltransferase 2-like" evidence="3">
    <location>
        <begin position="16"/>
        <end position="178"/>
    </location>
</feature>
<dbReference type="InterPro" id="IPR029044">
    <property type="entry name" value="Nucleotide-diphossugar_trans"/>
</dbReference>
<dbReference type="EC" id="2.4.-.-" evidence="4"/>
<dbReference type="EMBL" id="JBHTAG010000001">
    <property type="protein sequence ID" value="MFC7095835.1"/>
    <property type="molecule type" value="Genomic_DNA"/>
</dbReference>
<keyword evidence="2" id="KW-1133">Transmembrane helix</keyword>
<organism evidence="4 5">
    <name type="scientific">Halobaculum marinum</name>
    <dbReference type="NCBI Taxonomy" id="3031996"/>
    <lineage>
        <taxon>Archaea</taxon>
        <taxon>Methanobacteriati</taxon>
        <taxon>Methanobacteriota</taxon>
        <taxon>Stenosarchaea group</taxon>
        <taxon>Halobacteria</taxon>
        <taxon>Halobacteriales</taxon>
        <taxon>Haloferacaceae</taxon>
        <taxon>Halobaculum</taxon>
    </lineage>
</organism>
<name>A0ABD5WU97_9EURY</name>
<dbReference type="GO" id="GO:0016757">
    <property type="term" value="F:glycosyltransferase activity"/>
    <property type="evidence" value="ECO:0007669"/>
    <property type="project" value="UniProtKB-KW"/>
</dbReference>
<evidence type="ECO:0000256" key="1">
    <source>
        <dbReference type="SAM" id="MobiDB-lite"/>
    </source>
</evidence>
<dbReference type="InterPro" id="IPR001173">
    <property type="entry name" value="Glyco_trans_2-like"/>
</dbReference>
<keyword evidence="2" id="KW-0812">Transmembrane</keyword>
<dbReference type="Gene3D" id="3.90.550.10">
    <property type="entry name" value="Spore Coat Polysaccharide Biosynthesis Protein SpsA, Chain A"/>
    <property type="match status" value="1"/>
</dbReference>
<dbReference type="Pfam" id="PF00535">
    <property type="entry name" value="Glycos_transf_2"/>
    <property type="match status" value="1"/>
</dbReference>
<reference evidence="4 5" key="1">
    <citation type="journal article" date="2019" name="Int. J. Syst. Evol. Microbiol.">
        <title>The Global Catalogue of Microorganisms (GCM) 10K type strain sequencing project: providing services to taxonomists for standard genome sequencing and annotation.</title>
        <authorList>
            <consortium name="The Broad Institute Genomics Platform"/>
            <consortium name="The Broad Institute Genome Sequencing Center for Infectious Disease"/>
            <person name="Wu L."/>
            <person name="Ma J."/>
        </authorList>
    </citation>
    <scope>NUCLEOTIDE SEQUENCE [LARGE SCALE GENOMIC DNA]</scope>
    <source>
        <strain evidence="4 5">DT55</strain>
    </source>
</reference>
<evidence type="ECO:0000256" key="2">
    <source>
        <dbReference type="SAM" id="Phobius"/>
    </source>
</evidence>
<evidence type="ECO:0000313" key="5">
    <source>
        <dbReference type="Proteomes" id="UP001596388"/>
    </source>
</evidence>
<gene>
    <name evidence="4" type="ORF">ACFQKD_00825</name>
</gene>
<dbReference type="GeneID" id="79271813"/>
<comment type="caution">
    <text evidence="4">The sequence shown here is derived from an EMBL/GenBank/DDBJ whole genome shotgun (WGS) entry which is preliminary data.</text>
</comment>
<dbReference type="PANTHER" id="PTHR43685:SF2">
    <property type="entry name" value="GLYCOSYLTRANSFERASE 2-LIKE DOMAIN-CONTAINING PROTEIN"/>
    <property type="match status" value="1"/>
</dbReference>
<sequence length="333" mass="38051">MTSSGRSQTDSKPLVSYVIATYGRPDELVDAVESVVAQDYRPLELFVVGDTAPAVRAMFEEGGRFDRDWIEFTREAERTSPAHSKNVGFERASGEYLIHIDDDAELADPDATRTVLDVFDRHPDVGVISFQSKDPETHEVKLEETPDTPVPGMEPTRPYLAPNFVGVGAAIRRSVLETAGTYPDEFGYGFEEMDLSLRVHDTGYDILYTPEVVVYHKKSDAGRIPDLETKERLVENRINIAVRNLPWRYVFFTALIWSVYAIVNTRRIRSLVRIYTRIYRKHESLLEARSVVSPATIARIKSRKTMLFLWWYGPHPRRIVGPNGELDRLTWEN</sequence>
<proteinExistence type="predicted"/>
<keyword evidence="2" id="KW-0472">Membrane</keyword>
<evidence type="ECO:0000259" key="3">
    <source>
        <dbReference type="Pfam" id="PF00535"/>
    </source>
</evidence>
<dbReference type="InterPro" id="IPR050834">
    <property type="entry name" value="Glycosyltransf_2"/>
</dbReference>
<accession>A0ABD5WU97</accession>
<dbReference type="RefSeq" id="WP_276239820.1">
    <property type="nucleotide sequence ID" value="NZ_CP119991.1"/>
</dbReference>
<dbReference type="SUPFAM" id="SSF53448">
    <property type="entry name" value="Nucleotide-diphospho-sugar transferases"/>
    <property type="match status" value="1"/>
</dbReference>
<feature type="compositionally biased region" description="Basic and acidic residues" evidence="1">
    <location>
        <begin position="135"/>
        <end position="144"/>
    </location>
</feature>
<protein>
    <submittedName>
        <fullName evidence="4">Glycosyltransferase family 2 protein</fullName>
        <ecNumber evidence="4">2.4.-.-</ecNumber>
    </submittedName>
</protein>
<keyword evidence="5" id="KW-1185">Reference proteome</keyword>
<dbReference type="AlphaFoldDB" id="A0ABD5WU97"/>